<organism evidence="2">
    <name type="scientific">Anguilla anguilla</name>
    <name type="common">European freshwater eel</name>
    <name type="synonym">Muraena anguilla</name>
    <dbReference type="NCBI Taxonomy" id="7936"/>
    <lineage>
        <taxon>Eukaryota</taxon>
        <taxon>Metazoa</taxon>
        <taxon>Chordata</taxon>
        <taxon>Craniata</taxon>
        <taxon>Vertebrata</taxon>
        <taxon>Euteleostomi</taxon>
        <taxon>Actinopterygii</taxon>
        <taxon>Neopterygii</taxon>
        <taxon>Teleostei</taxon>
        <taxon>Anguilliformes</taxon>
        <taxon>Anguillidae</taxon>
        <taxon>Anguilla</taxon>
    </lineage>
</organism>
<reference evidence="2" key="1">
    <citation type="submission" date="2014-11" db="EMBL/GenBank/DDBJ databases">
        <authorList>
            <person name="Amaro Gonzalez C."/>
        </authorList>
    </citation>
    <scope>NUCLEOTIDE SEQUENCE</scope>
</reference>
<evidence type="ECO:0000313" key="2">
    <source>
        <dbReference type="EMBL" id="JAH57713.1"/>
    </source>
</evidence>
<protein>
    <submittedName>
        <fullName evidence="2">Uncharacterized protein</fullName>
    </submittedName>
</protein>
<dbReference type="EMBL" id="GBXM01050864">
    <property type="protein sequence ID" value="JAH57713.1"/>
    <property type="molecule type" value="Transcribed_RNA"/>
</dbReference>
<reference evidence="2" key="2">
    <citation type="journal article" date="2015" name="Fish Shellfish Immunol.">
        <title>Early steps in the European eel (Anguilla anguilla)-Vibrio vulnificus interaction in the gills: Role of the RtxA13 toxin.</title>
        <authorList>
            <person name="Callol A."/>
            <person name="Pajuelo D."/>
            <person name="Ebbesson L."/>
            <person name="Teles M."/>
            <person name="MacKenzie S."/>
            <person name="Amaro C."/>
        </authorList>
    </citation>
    <scope>NUCLEOTIDE SEQUENCE</scope>
</reference>
<dbReference type="AlphaFoldDB" id="A0A0E9TY95"/>
<evidence type="ECO:0000256" key="1">
    <source>
        <dbReference type="SAM" id="MobiDB-lite"/>
    </source>
</evidence>
<accession>A0A0E9TY95</accession>
<proteinExistence type="predicted"/>
<sequence length="22" mass="2546">MSHRLRGVMHTAQGSDAHRLRE</sequence>
<feature type="region of interest" description="Disordered" evidence="1">
    <location>
        <begin position="1"/>
        <end position="22"/>
    </location>
</feature>
<name>A0A0E9TY95_ANGAN</name>